<dbReference type="KEGG" id="sesp:BN6_24060"/>
<dbReference type="HOGENOM" id="CLU_039329_2_1_11"/>
<dbReference type="OrthoDB" id="8673173at2"/>
<name>K0JQM9_SACES</name>
<dbReference type="GO" id="GO:0016787">
    <property type="term" value="F:hydrolase activity"/>
    <property type="evidence" value="ECO:0007669"/>
    <property type="project" value="InterPro"/>
</dbReference>
<proteinExistence type="predicted"/>
<evidence type="ECO:0000256" key="1">
    <source>
        <dbReference type="ARBA" id="ARBA00023239"/>
    </source>
</evidence>
<dbReference type="GO" id="GO:0005737">
    <property type="term" value="C:cytoplasm"/>
    <property type="evidence" value="ECO:0007669"/>
    <property type="project" value="TreeGrafter"/>
</dbReference>
<dbReference type="BioCyc" id="SESP1179773:BN6_RS11690-MONOMER"/>
<dbReference type="PANTHER" id="PTHR21240">
    <property type="entry name" value="2-AMINO-3-CARBOXYLMUCONATE-6-SEMIALDEHYDE DECARBOXYLASE"/>
    <property type="match status" value="1"/>
</dbReference>
<dbReference type="RefSeq" id="WP_015099832.1">
    <property type="nucleotide sequence ID" value="NC_019673.1"/>
</dbReference>
<evidence type="ECO:0000259" key="2">
    <source>
        <dbReference type="Pfam" id="PF04909"/>
    </source>
</evidence>
<keyword evidence="1" id="KW-0456">Lyase</keyword>
<dbReference type="InterPro" id="IPR006680">
    <property type="entry name" value="Amidohydro-rel"/>
</dbReference>
<dbReference type="eggNOG" id="COG2159">
    <property type="taxonomic scope" value="Bacteria"/>
</dbReference>
<dbReference type="Pfam" id="PF04909">
    <property type="entry name" value="Amidohydro_2"/>
    <property type="match status" value="1"/>
</dbReference>
<dbReference type="InterPro" id="IPR032465">
    <property type="entry name" value="ACMSD"/>
</dbReference>
<keyword evidence="4" id="KW-1185">Reference proteome</keyword>
<gene>
    <name evidence="3" type="ordered locus">BN6_24060</name>
</gene>
<reference evidence="3 4" key="1">
    <citation type="journal article" date="2012" name="BMC Genomics">
        <title>Complete genome sequence of Saccharothrix espanaensis DSM 44229T and comparison to the other completely sequenced Pseudonocardiaceae.</title>
        <authorList>
            <person name="Strobel T."/>
            <person name="Al-Dilaimi A."/>
            <person name="Blom J."/>
            <person name="Gessner A."/>
            <person name="Kalinowski J."/>
            <person name="Luzhetska M."/>
            <person name="Puhler A."/>
            <person name="Szczepanowski R."/>
            <person name="Bechthold A."/>
            <person name="Ruckert C."/>
        </authorList>
    </citation>
    <scope>NUCLEOTIDE SEQUENCE [LARGE SCALE GENOMIC DNA]</scope>
    <source>
        <strain evidence="4">ATCC 51144 / DSM 44229 / JCM 9112 / NBRC 15066 / NRRL 15764</strain>
    </source>
</reference>
<evidence type="ECO:0000313" key="3">
    <source>
        <dbReference type="EMBL" id="CCH29720.1"/>
    </source>
</evidence>
<dbReference type="GO" id="GO:0016831">
    <property type="term" value="F:carboxy-lyase activity"/>
    <property type="evidence" value="ECO:0007669"/>
    <property type="project" value="InterPro"/>
</dbReference>
<accession>K0JQM9</accession>
<dbReference type="PANTHER" id="PTHR21240:SF28">
    <property type="entry name" value="ISO-OROTATE DECARBOXYLASE (EUROFUNG)"/>
    <property type="match status" value="1"/>
</dbReference>
<dbReference type="PATRIC" id="fig|1179773.3.peg.2405"/>
<dbReference type="STRING" id="1179773.BN6_24060"/>
<dbReference type="AlphaFoldDB" id="K0JQM9"/>
<dbReference type="EMBL" id="HE804045">
    <property type="protein sequence ID" value="CCH29720.1"/>
    <property type="molecule type" value="Genomic_DNA"/>
</dbReference>
<evidence type="ECO:0000313" key="4">
    <source>
        <dbReference type="Proteomes" id="UP000006281"/>
    </source>
</evidence>
<sequence>MSGVDWVDVHHHAYHGRLADALAARGVTHMAPGVPVPRWDPADTVAVMAEHDLAAVVLSVLVPDAALVLPDAAALVRQTNEWTAEVVRERPERFGLLATLPLPDLDAALAEVAHAYDVLGADGVVLPASLADGAILGDPGLDPLLAELDRRDAVVFLHPNPHYRCSCTGASDFAAAVPPPLVDFVMDTTRAVANLLFRGALRRFPRIRFVLAHGGGTIPFLVGRLELARTWVLPGQDGSVGEELGRLYYETAQSSTAAALACVEAVARPGHVLFGTDFPFMGAAVVGQTRREVAAHRPDIGAAGLALFPRLRAAARR</sequence>
<dbReference type="InterPro" id="IPR032466">
    <property type="entry name" value="Metal_Hydrolase"/>
</dbReference>
<dbReference type="GO" id="GO:0019748">
    <property type="term" value="P:secondary metabolic process"/>
    <property type="evidence" value="ECO:0007669"/>
    <property type="project" value="TreeGrafter"/>
</dbReference>
<dbReference type="SUPFAM" id="SSF51556">
    <property type="entry name" value="Metallo-dependent hydrolases"/>
    <property type="match status" value="1"/>
</dbReference>
<protein>
    <recommendedName>
        <fullName evidence="2">Amidohydrolase-related domain-containing protein</fullName>
    </recommendedName>
</protein>
<dbReference type="Gene3D" id="3.20.20.140">
    <property type="entry name" value="Metal-dependent hydrolases"/>
    <property type="match status" value="1"/>
</dbReference>
<feature type="domain" description="Amidohydrolase-related" evidence="2">
    <location>
        <begin position="7"/>
        <end position="280"/>
    </location>
</feature>
<organism evidence="3 4">
    <name type="scientific">Saccharothrix espanaensis (strain ATCC 51144 / DSM 44229 / JCM 9112 / NBRC 15066 / NRRL 15764)</name>
    <dbReference type="NCBI Taxonomy" id="1179773"/>
    <lineage>
        <taxon>Bacteria</taxon>
        <taxon>Bacillati</taxon>
        <taxon>Actinomycetota</taxon>
        <taxon>Actinomycetes</taxon>
        <taxon>Pseudonocardiales</taxon>
        <taxon>Pseudonocardiaceae</taxon>
        <taxon>Saccharothrix</taxon>
    </lineage>
</organism>
<dbReference type="Proteomes" id="UP000006281">
    <property type="component" value="Chromosome"/>
</dbReference>